<dbReference type="EMBL" id="CP011126">
    <property type="protein sequence ID" value="AKQ33541.1"/>
    <property type="molecule type" value="Genomic_DNA"/>
</dbReference>
<protein>
    <recommendedName>
        <fullName evidence="1">PIN domain-containing protein</fullName>
    </recommendedName>
</protein>
<dbReference type="Pfam" id="PF13470">
    <property type="entry name" value="PIN_3"/>
    <property type="match status" value="1"/>
</dbReference>
<proteinExistence type="predicted"/>
<evidence type="ECO:0000313" key="4">
    <source>
        <dbReference type="Proteomes" id="UP000063965"/>
    </source>
</evidence>
<dbReference type="EMBL" id="CP011126">
    <property type="protein sequence ID" value="AKQ33454.1"/>
    <property type="molecule type" value="Genomic_DNA"/>
</dbReference>
<accession>A0ABM5UU34</accession>
<dbReference type="RefSeq" id="WP_048875124.1">
    <property type="nucleotide sequence ID" value="NZ_CP011126.1"/>
</dbReference>
<gene>
    <name evidence="2" type="ORF">CleRT_05510</name>
    <name evidence="3" type="ORF">CleRT_06950</name>
</gene>
<evidence type="ECO:0000313" key="3">
    <source>
        <dbReference type="EMBL" id="AKQ33541.1"/>
    </source>
</evidence>
<reference evidence="3 4" key="1">
    <citation type="journal article" date="2015" name="Genome Biol. Evol.">
        <title>Distinctive Genome Reduction Rates Revealed by Genomic Analyses of Two Coxiella-Like Endosymbionts in Ticks.</title>
        <authorList>
            <person name="Gottlieb Y."/>
            <person name="Lalzar I."/>
            <person name="Klasson L."/>
        </authorList>
    </citation>
    <scope>NUCLEOTIDE SEQUENCE [LARGE SCALE GENOMIC DNA]</scope>
    <source>
        <strain evidence="3 4">CRt</strain>
    </source>
</reference>
<dbReference type="InterPro" id="IPR002716">
    <property type="entry name" value="PIN_dom"/>
</dbReference>
<name>A0ABM5UU34_9COXI</name>
<sequence>MKVVVDINVLISGMGGLASAPQNIIDARIEDKFTVVATPKIVEDIRRMSDIFSKKYAHLEFEHIVNKLLFAVKLFEPEKLMEGISCDLGDG</sequence>
<keyword evidence="4" id="KW-1185">Reference proteome</keyword>
<organism evidence="3 4">
    <name type="scientific">Candidatus Coxiella mudrowiae</name>
    <dbReference type="NCBI Taxonomy" id="2054173"/>
    <lineage>
        <taxon>Bacteria</taxon>
        <taxon>Pseudomonadati</taxon>
        <taxon>Pseudomonadota</taxon>
        <taxon>Gammaproteobacteria</taxon>
        <taxon>Legionellales</taxon>
        <taxon>Coxiellaceae</taxon>
        <taxon>Coxiella</taxon>
    </lineage>
</organism>
<feature type="domain" description="PIN" evidence="1">
    <location>
        <begin position="2"/>
        <end position="68"/>
    </location>
</feature>
<evidence type="ECO:0000259" key="1">
    <source>
        <dbReference type="Pfam" id="PF13470"/>
    </source>
</evidence>
<dbReference type="Proteomes" id="UP000063965">
    <property type="component" value="Chromosome"/>
</dbReference>
<evidence type="ECO:0000313" key="2">
    <source>
        <dbReference type="EMBL" id="AKQ33454.1"/>
    </source>
</evidence>